<keyword evidence="6" id="KW-0269">Exonuclease</keyword>
<evidence type="ECO:0000256" key="1">
    <source>
        <dbReference type="ARBA" id="ARBA00022722"/>
    </source>
</evidence>
<dbReference type="Gene3D" id="3.40.50.300">
    <property type="entry name" value="P-loop containing nucleotide triphosphate hydrolases"/>
    <property type="match status" value="3"/>
</dbReference>
<keyword evidence="20" id="KW-1185">Reference proteome</keyword>
<evidence type="ECO:0000259" key="18">
    <source>
        <dbReference type="PROSITE" id="PS51217"/>
    </source>
</evidence>
<dbReference type="PANTHER" id="PTHR11070:SF2">
    <property type="entry name" value="ATP-DEPENDENT DNA HELICASE SRS2"/>
    <property type="match status" value="1"/>
</dbReference>
<dbReference type="InterPro" id="IPR038726">
    <property type="entry name" value="PDDEXK_AddAB-type"/>
</dbReference>
<dbReference type="Pfam" id="PF00580">
    <property type="entry name" value="UvrD-helicase"/>
    <property type="match status" value="1"/>
</dbReference>
<dbReference type="PROSITE" id="PS51198">
    <property type="entry name" value="UVRD_HELICASE_ATP_BIND"/>
    <property type="match status" value="1"/>
</dbReference>
<protein>
    <recommendedName>
        <fullName evidence="12">DNA 3'-5' helicase</fullName>
        <ecNumber evidence="12">5.6.2.4</ecNumber>
    </recommendedName>
    <alternativeName>
        <fullName evidence="13">DNA 3'-5' helicase II</fullName>
    </alternativeName>
</protein>
<dbReference type="InterPro" id="IPR011335">
    <property type="entry name" value="Restrct_endonuc-II-like"/>
</dbReference>
<dbReference type="InterPro" id="IPR000212">
    <property type="entry name" value="DNA_helicase_UvrD/REP"/>
</dbReference>
<feature type="compositionally biased region" description="Polar residues" evidence="16">
    <location>
        <begin position="935"/>
        <end position="947"/>
    </location>
</feature>
<evidence type="ECO:0000256" key="8">
    <source>
        <dbReference type="ARBA" id="ARBA00023125"/>
    </source>
</evidence>
<evidence type="ECO:0000256" key="4">
    <source>
        <dbReference type="ARBA" id="ARBA00022801"/>
    </source>
</evidence>
<dbReference type="EMBL" id="JBBMQO010000005">
    <property type="protein sequence ID" value="MEM5501981.1"/>
    <property type="molecule type" value="Genomic_DNA"/>
</dbReference>
<evidence type="ECO:0000256" key="3">
    <source>
        <dbReference type="ARBA" id="ARBA00022763"/>
    </source>
</evidence>
<proteinExistence type="predicted"/>
<dbReference type="SUPFAM" id="SSF52540">
    <property type="entry name" value="P-loop containing nucleoside triphosphate hydrolases"/>
    <property type="match status" value="1"/>
</dbReference>
<feature type="compositionally biased region" description="Pro residues" evidence="16">
    <location>
        <begin position="957"/>
        <end position="966"/>
    </location>
</feature>
<dbReference type="Pfam" id="PF13361">
    <property type="entry name" value="UvrD_C"/>
    <property type="match status" value="1"/>
</dbReference>
<evidence type="ECO:0000313" key="20">
    <source>
        <dbReference type="Proteomes" id="UP001477870"/>
    </source>
</evidence>
<evidence type="ECO:0000256" key="5">
    <source>
        <dbReference type="ARBA" id="ARBA00022806"/>
    </source>
</evidence>
<keyword evidence="4 15" id="KW-0378">Hydrolase</keyword>
<evidence type="ECO:0000256" key="15">
    <source>
        <dbReference type="PROSITE-ProRule" id="PRU00560"/>
    </source>
</evidence>
<dbReference type="RefSeq" id="WP_342848374.1">
    <property type="nucleotide sequence ID" value="NZ_JBBMQO010000005.1"/>
</dbReference>
<sequence length="1184" mass="131008">MSNNETNTDNLKPKPDQVTINRQALAASPDTSAWVSANAGSGKTYVLSTRVIRLLLTGVDPAKILCLTYTKTAAAEMKNRVFSRLGAWTTMPDADLAKELVAITNRNCTDAEIRFARTLFAKALETPGGLKIQTIHAFCEALLHRFPLEANIAGHFELIDDVAADLLMAEARRKLLTGSEHGNGAVLSILERSGETGFEELLSEIVNNRQKLTNLLDNLGDPSEWRQTYLSANGFDVDCTAEDLKLKAWPLPGLTQEYCRDAFAVMSEAGAKKAYGILEQLTTWYSHDEKWPDFNEICTLLLKKDGDVFKVTTVATAKAVVAVADIGERYLEAAEYAQSLILRINLLDEIDRTMDALSVADRLLSLYANLKRRRGLLDFDDLIERTEMMLLKDNVADWVRYKLDQGIDHILVDEAQDTSPPQWRVIKTLADEFFAGESSSSSKRTVFAVGDEKQSIYSFQGADPKGFDDARSHFSVKIGQADRKFQPVDLEASFRSTGDLLAAVDHVFAYADHKRGLAAHGGDVQKHRSLRENQPGSVEVWDFERAEKQEQEEDWRKPFDFAAQPAIIVAGRIANRIKNWLDSGACLEATGQKIRAGDVLVLVRKRDAFVHALSRALKERKIPVAGADRLGMTSHIAVLDLMALGRVMINQSDDLSLAALLRSPMFGMSDDDLFELSYKREGTLFETMALYATKDQEISQIVTLLKRWIKIAVQKPVFEFYSQVLVTDQMRSKLIGRLGTETGEMLDEFLNYAIAQERTGPASLETFLNTLEHFSPEIKREMEGDSDQVRIMTVHGAKGLEAPIVFLIDPGSPAYGSRSTPVLLPHDLPIGLATPLKGVLVGNSGAGQSAVTKDIIQGLKQNAEEEYRRLLYVGMTRAADQLIVAGYAGQNGGKDGTWLSMVKTALEPLSKTVTYDDFEALHYPEEQTLAPYPPQSSNQSDTSQSLTVPACFSTPAPKEPPAPRPLVPSGVTGLSVEADRQESEAEQPMSLLADYEAQGVKLTMPPSLAAKRGSVIHKLLQYLPDVPIDQREDKARTFCQHIESRWSQSDIDQIVAQTLRVMDEPTYAPFFSENGSTEVSVMGMVDIGDEKHAVSGVVDRLAVVGDHVYIIDYKTNAKPPLNLSGVPLIYLRQMALYHALIAPLYPQKQVKAALLFTATPQLIEIDNKLLEQTLQNMVPDNTLN</sequence>
<evidence type="ECO:0000256" key="16">
    <source>
        <dbReference type="SAM" id="MobiDB-lite"/>
    </source>
</evidence>
<keyword evidence="10" id="KW-0413">Isomerase</keyword>
<evidence type="ECO:0000313" key="19">
    <source>
        <dbReference type="EMBL" id="MEM5501981.1"/>
    </source>
</evidence>
<reference evidence="19 20" key="1">
    <citation type="submission" date="2024-03" db="EMBL/GenBank/DDBJ databases">
        <title>Community enrichment and isolation of bacterial strains for fucoidan degradation.</title>
        <authorList>
            <person name="Sichert A."/>
        </authorList>
    </citation>
    <scope>NUCLEOTIDE SEQUENCE [LARGE SCALE GENOMIC DNA]</scope>
    <source>
        <strain evidence="19 20">AS62</strain>
    </source>
</reference>
<dbReference type="SUPFAM" id="SSF52980">
    <property type="entry name" value="Restriction endonuclease-like"/>
    <property type="match status" value="1"/>
</dbReference>
<keyword evidence="8" id="KW-0238">DNA-binding</keyword>
<dbReference type="Pfam" id="PF12705">
    <property type="entry name" value="PDDEXK_1"/>
    <property type="match status" value="1"/>
</dbReference>
<dbReference type="InterPro" id="IPR014151">
    <property type="entry name" value="DNA_helicase_AddA"/>
</dbReference>
<dbReference type="Proteomes" id="UP001477870">
    <property type="component" value="Unassembled WGS sequence"/>
</dbReference>
<keyword evidence="9" id="KW-0234">DNA repair</keyword>
<evidence type="ECO:0000256" key="6">
    <source>
        <dbReference type="ARBA" id="ARBA00022839"/>
    </source>
</evidence>
<dbReference type="InterPro" id="IPR014016">
    <property type="entry name" value="UvrD-like_ATP-bd"/>
</dbReference>
<name>A0ABU9T8F8_9HYPH</name>
<feature type="domain" description="UvrD-like helicase C-terminal" evidence="18">
    <location>
        <begin position="521"/>
        <end position="799"/>
    </location>
</feature>
<keyword evidence="2 15" id="KW-0547">Nucleotide-binding</keyword>
<organism evidence="19 20">
    <name type="scientific">Ahrensia kielensis</name>
    <dbReference type="NCBI Taxonomy" id="76980"/>
    <lineage>
        <taxon>Bacteria</taxon>
        <taxon>Pseudomonadati</taxon>
        <taxon>Pseudomonadota</taxon>
        <taxon>Alphaproteobacteria</taxon>
        <taxon>Hyphomicrobiales</taxon>
        <taxon>Ahrensiaceae</taxon>
        <taxon>Ahrensia</taxon>
    </lineage>
</organism>
<dbReference type="NCBIfam" id="TIGR02784">
    <property type="entry name" value="addA_alphas"/>
    <property type="match status" value="1"/>
</dbReference>
<evidence type="ECO:0000256" key="13">
    <source>
        <dbReference type="ARBA" id="ARBA00034923"/>
    </source>
</evidence>
<dbReference type="PANTHER" id="PTHR11070">
    <property type="entry name" value="UVRD / RECB / PCRA DNA HELICASE FAMILY MEMBER"/>
    <property type="match status" value="1"/>
</dbReference>
<dbReference type="Gene3D" id="3.30.160.800">
    <property type="match status" value="1"/>
</dbReference>
<accession>A0ABU9T8F8</accession>
<dbReference type="InterPro" id="IPR014017">
    <property type="entry name" value="DNA_helicase_UvrD-like_C"/>
</dbReference>
<evidence type="ECO:0000259" key="17">
    <source>
        <dbReference type="PROSITE" id="PS51198"/>
    </source>
</evidence>
<evidence type="ECO:0000256" key="7">
    <source>
        <dbReference type="ARBA" id="ARBA00022840"/>
    </source>
</evidence>
<dbReference type="EC" id="5.6.2.4" evidence="12"/>
<comment type="caution">
    <text evidence="19">The sequence shown here is derived from an EMBL/GenBank/DDBJ whole genome shotgun (WGS) entry which is preliminary data.</text>
</comment>
<feature type="binding site" evidence="15">
    <location>
        <begin position="37"/>
        <end position="44"/>
    </location>
    <ligand>
        <name>ATP</name>
        <dbReference type="ChEBI" id="CHEBI:30616"/>
    </ligand>
</feature>
<dbReference type="GO" id="GO:0004386">
    <property type="term" value="F:helicase activity"/>
    <property type="evidence" value="ECO:0007669"/>
    <property type="project" value="UniProtKB-KW"/>
</dbReference>
<keyword evidence="1" id="KW-0540">Nuclease</keyword>
<evidence type="ECO:0000256" key="2">
    <source>
        <dbReference type="ARBA" id="ARBA00022741"/>
    </source>
</evidence>
<comment type="catalytic activity">
    <reaction evidence="11">
        <text>Couples ATP hydrolysis with the unwinding of duplex DNA by translocating in the 3'-5' direction.</text>
        <dbReference type="EC" id="5.6.2.4"/>
    </reaction>
</comment>
<gene>
    <name evidence="19" type="primary">addA</name>
    <name evidence="19" type="ORF">WNY59_10310</name>
</gene>
<feature type="region of interest" description="Disordered" evidence="16">
    <location>
        <begin position="928"/>
        <end position="988"/>
    </location>
</feature>
<feature type="domain" description="UvrD-like helicase ATP-binding" evidence="17">
    <location>
        <begin position="16"/>
        <end position="497"/>
    </location>
</feature>
<comment type="catalytic activity">
    <reaction evidence="14">
        <text>ATP + H2O = ADP + phosphate + H(+)</text>
        <dbReference type="Rhea" id="RHEA:13065"/>
        <dbReference type="ChEBI" id="CHEBI:15377"/>
        <dbReference type="ChEBI" id="CHEBI:15378"/>
        <dbReference type="ChEBI" id="CHEBI:30616"/>
        <dbReference type="ChEBI" id="CHEBI:43474"/>
        <dbReference type="ChEBI" id="CHEBI:456216"/>
        <dbReference type="EC" id="5.6.2.4"/>
    </reaction>
</comment>
<dbReference type="Gene3D" id="3.90.320.10">
    <property type="match status" value="1"/>
</dbReference>
<dbReference type="Gene3D" id="1.10.486.10">
    <property type="entry name" value="PCRA, domain 4"/>
    <property type="match status" value="1"/>
</dbReference>
<dbReference type="InterPro" id="IPR027417">
    <property type="entry name" value="P-loop_NTPase"/>
</dbReference>
<dbReference type="InterPro" id="IPR011604">
    <property type="entry name" value="PDDEXK-like_dom_sf"/>
</dbReference>
<keyword evidence="7 15" id="KW-0067">ATP-binding</keyword>
<evidence type="ECO:0000256" key="9">
    <source>
        <dbReference type="ARBA" id="ARBA00023204"/>
    </source>
</evidence>
<evidence type="ECO:0000256" key="12">
    <source>
        <dbReference type="ARBA" id="ARBA00034808"/>
    </source>
</evidence>
<evidence type="ECO:0000256" key="11">
    <source>
        <dbReference type="ARBA" id="ARBA00034617"/>
    </source>
</evidence>
<keyword evidence="3" id="KW-0227">DNA damage</keyword>
<dbReference type="PROSITE" id="PS51217">
    <property type="entry name" value="UVRD_HELICASE_CTER"/>
    <property type="match status" value="1"/>
</dbReference>
<keyword evidence="5 15" id="KW-0347">Helicase</keyword>
<evidence type="ECO:0000256" key="10">
    <source>
        <dbReference type="ARBA" id="ARBA00023235"/>
    </source>
</evidence>
<evidence type="ECO:0000256" key="14">
    <source>
        <dbReference type="ARBA" id="ARBA00048988"/>
    </source>
</evidence>